<keyword evidence="3" id="KW-1185">Reference proteome</keyword>
<accession>A0A1M6NTR3</accession>
<dbReference type="AlphaFoldDB" id="A0A1M6NTR3"/>
<protein>
    <submittedName>
        <fullName evidence="2">CubicO group peptidase, beta-lactamase class C family</fullName>
    </submittedName>
</protein>
<dbReference type="OrthoDB" id="9773047at2"/>
<proteinExistence type="predicted"/>
<reference evidence="2 3" key="1">
    <citation type="submission" date="2016-11" db="EMBL/GenBank/DDBJ databases">
        <authorList>
            <person name="Jaros S."/>
            <person name="Januszkiewicz K."/>
            <person name="Wedrychowicz H."/>
        </authorList>
    </citation>
    <scope>NUCLEOTIDE SEQUENCE [LARGE SCALE GENOMIC DNA]</scope>
    <source>
        <strain evidence="2 3">DSM 15929</strain>
    </source>
</reference>
<dbReference type="SUPFAM" id="SSF56601">
    <property type="entry name" value="beta-lactamase/transpeptidase-like"/>
    <property type="match status" value="1"/>
</dbReference>
<dbReference type="Gene3D" id="3.40.710.10">
    <property type="entry name" value="DD-peptidase/beta-lactamase superfamily"/>
    <property type="match status" value="1"/>
</dbReference>
<dbReference type="InterPro" id="IPR001466">
    <property type="entry name" value="Beta-lactam-related"/>
</dbReference>
<dbReference type="Proteomes" id="UP000184386">
    <property type="component" value="Unassembled WGS sequence"/>
</dbReference>
<dbReference type="EMBL" id="FRAC01000008">
    <property type="protein sequence ID" value="SHJ99137.1"/>
    <property type="molecule type" value="Genomic_DNA"/>
</dbReference>
<dbReference type="PANTHER" id="PTHR43283">
    <property type="entry name" value="BETA-LACTAMASE-RELATED"/>
    <property type="match status" value="1"/>
</dbReference>
<dbReference type="InterPro" id="IPR012338">
    <property type="entry name" value="Beta-lactam/transpept-like"/>
</dbReference>
<dbReference type="PANTHER" id="PTHR43283:SF7">
    <property type="entry name" value="BETA-LACTAMASE-RELATED DOMAIN-CONTAINING PROTEIN"/>
    <property type="match status" value="1"/>
</dbReference>
<sequence length="487" mass="55689">MNYNSEKGMVINMRLEKATPESQGIPSSAILNFLNRVNEQGFEVHSFMLLKNGKNIADCWWKPYAAQYRHQLFSLSKSFTSMAIGLAIEEGLLTTGTLIADIFADEMKELGEKVDEKMRKMTVKNLLTMGTGMTYENWVWDDEKSNNILGFLSSHVKNEPGSAFFYNTLATYMCSAIITRLTGQKLVDYLTPRLFEPLGIDPVWDEDKLGISFGGFGLNIKTEDIAVFGQMLLQKGKFNGRQLVPESWVEEATSKQINNGDEADSDWAQGYGYQFWRCVPEGVYRGDGMYGQYCIVMPDQNSVIAVTSNVDMGKFMKLIWSELLPCLGGGNVLPQCDDYSKLVEFGTRQTHLQVNENAEPYPSFRGAYRLSSDTKAPDDFKINRVDFDFENGECLLAIYNDESHQPLYVIRFVQKQWVETAKPFWEPGAYYRAVCYGEWNHEEFAASIWHYETPVNTKFRFAFSEERKNLTLHLEAQIEMPLKFVKI</sequence>
<name>A0A1M6NTR3_9FIRM</name>
<feature type="domain" description="Beta-lactamase-related" evidence="1">
    <location>
        <begin position="39"/>
        <end position="311"/>
    </location>
</feature>
<evidence type="ECO:0000313" key="3">
    <source>
        <dbReference type="Proteomes" id="UP000184386"/>
    </source>
</evidence>
<evidence type="ECO:0000259" key="1">
    <source>
        <dbReference type="Pfam" id="PF00144"/>
    </source>
</evidence>
<dbReference type="InterPro" id="IPR050789">
    <property type="entry name" value="Diverse_Enzym_Activities"/>
</dbReference>
<dbReference type="Pfam" id="PF00144">
    <property type="entry name" value="Beta-lactamase"/>
    <property type="match status" value="1"/>
</dbReference>
<organism evidence="2 3">
    <name type="scientific">Anaerocolumna jejuensis DSM 15929</name>
    <dbReference type="NCBI Taxonomy" id="1121322"/>
    <lineage>
        <taxon>Bacteria</taxon>
        <taxon>Bacillati</taxon>
        <taxon>Bacillota</taxon>
        <taxon>Clostridia</taxon>
        <taxon>Lachnospirales</taxon>
        <taxon>Lachnospiraceae</taxon>
        <taxon>Anaerocolumna</taxon>
    </lineage>
</organism>
<evidence type="ECO:0000313" key="2">
    <source>
        <dbReference type="EMBL" id="SHJ99137.1"/>
    </source>
</evidence>
<dbReference type="STRING" id="1121322.SAMN02745136_01449"/>
<gene>
    <name evidence="2" type="ORF">SAMN02745136_01449</name>
</gene>